<dbReference type="RefSeq" id="WP_154407312.1">
    <property type="nucleotide sequence ID" value="NZ_VUNR01000017.1"/>
</dbReference>
<reference evidence="3 4" key="1">
    <citation type="submission" date="2019-08" db="EMBL/GenBank/DDBJ databases">
        <title>In-depth cultivation of the pig gut microbiome towards novel bacterial diversity and tailored functional studies.</title>
        <authorList>
            <person name="Wylensek D."/>
            <person name="Hitch T.C.A."/>
            <person name="Clavel T."/>
        </authorList>
    </citation>
    <scope>NUCLEOTIDE SEQUENCE [LARGE SCALE GENOMIC DNA]</scope>
    <source>
        <strain evidence="3 4">WCA-693-APC-5D-A</strain>
    </source>
</reference>
<dbReference type="AlphaFoldDB" id="A0A6I2UHJ8"/>
<dbReference type="EMBL" id="VUNR01000017">
    <property type="protein sequence ID" value="MSU09149.1"/>
    <property type="molecule type" value="Genomic_DNA"/>
</dbReference>
<gene>
    <name evidence="3" type="ORF">FYJ84_09145</name>
</gene>
<evidence type="ECO:0000256" key="1">
    <source>
        <dbReference type="ARBA" id="ARBA00007637"/>
    </source>
</evidence>
<dbReference type="Proteomes" id="UP000433181">
    <property type="component" value="Unassembled WGS sequence"/>
</dbReference>
<evidence type="ECO:0000259" key="2">
    <source>
        <dbReference type="Pfam" id="PF01370"/>
    </source>
</evidence>
<accession>A0A6I2UHJ8</accession>
<comment type="caution">
    <text evidence="3">The sequence shown here is derived from an EMBL/GenBank/DDBJ whole genome shotgun (WGS) entry which is preliminary data.</text>
</comment>
<proteinExistence type="inferred from homology"/>
<dbReference type="InterPro" id="IPR001509">
    <property type="entry name" value="Epimerase_deHydtase"/>
</dbReference>
<protein>
    <submittedName>
        <fullName evidence="3">NAD(P)-dependent oxidoreductase</fullName>
    </submittedName>
</protein>
<dbReference type="SUPFAM" id="SSF51735">
    <property type="entry name" value="NAD(P)-binding Rossmann-fold domains"/>
    <property type="match status" value="1"/>
</dbReference>
<name>A0A6I2UHJ8_9FIRM</name>
<keyword evidence="4" id="KW-1185">Reference proteome</keyword>
<organism evidence="3 4">
    <name type="scientific">Anaerovibrio slackiae</name>
    <dbReference type="NCBI Taxonomy" id="2652309"/>
    <lineage>
        <taxon>Bacteria</taxon>
        <taxon>Bacillati</taxon>
        <taxon>Bacillota</taxon>
        <taxon>Negativicutes</taxon>
        <taxon>Selenomonadales</taxon>
        <taxon>Selenomonadaceae</taxon>
        <taxon>Anaerovibrio</taxon>
    </lineage>
</organism>
<evidence type="ECO:0000313" key="4">
    <source>
        <dbReference type="Proteomes" id="UP000433181"/>
    </source>
</evidence>
<dbReference type="Pfam" id="PF01370">
    <property type="entry name" value="Epimerase"/>
    <property type="match status" value="1"/>
</dbReference>
<comment type="similarity">
    <text evidence="1">Belongs to the NAD(P)-dependent epimerase/dehydratase family.</text>
</comment>
<dbReference type="GeneID" id="96779083"/>
<dbReference type="Gene3D" id="3.40.50.720">
    <property type="entry name" value="NAD(P)-binding Rossmann-like Domain"/>
    <property type="match status" value="1"/>
</dbReference>
<evidence type="ECO:0000313" key="3">
    <source>
        <dbReference type="EMBL" id="MSU09149.1"/>
    </source>
</evidence>
<sequence>MKRAIVTGANGFIGSNVIKYLVSQNVEVLALCHAGHDSNIPKSPLIKKYNLELADISGIRQEIPEGEYDVFFHFAWQGCSGSARADTKLQLQNAQWTVEALETAHALGCKRFVCAGSIMEHETMAAAYTQGNMPGLGYIYGGGKLIAHVMCMSVAAKLGIELVWPSITNAYGAGELSPRMVNTTIRKCINGESPQFTAGTQNYDFVYIDDVARAFYMIAENGKPFHEYLIGSSTARPLKEFLLEMKGAIAENLDFVFGDVPFTGINLPIESFSCKETEMDTGFKAEISFADGCRKTRDWLVSVMEAEGK</sequence>
<feature type="domain" description="NAD-dependent epimerase/dehydratase" evidence="2">
    <location>
        <begin position="5"/>
        <end position="231"/>
    </location>
</feature>
<dbReference type="InterPro" id="IPR036291">
    <property type="entry name" value="NAD(P)-bd_dom_sf"/>
</dbReference>
<dbReference type="PANTHER" id="PTHR43000">
    <property type="entry name" value="DTDP-D-GLUCOSE 4,6-DEHYDRATASE-RELATED"/>
    <property type="match status" value="1"/>
</dbReference>
<dbReference type="Gene3D" id="3.90.25.10">
    <property type="entry name" value="UDP-galactose 4-epimerase, domain 1"/>
    <property type="match status" value="1"/>
</dbReference>